<comment type="caution">
    <text evidence="3">The sequence shown here is derived from an EMBL/GenBank/DDBJ whole genome shotgun (WGS) entry which is preliminary data.</text>
</comment>
<dbReference type="SUPFAM" id="SSF53254">
    <property type="entry name" value="Phosphoglycerate mutase-like"/>
    <property type="match status" value="1"/>
</dbReference>
<evidence type="ECO:0000256" key="2">
    <source>
        <dbReference type="PIRSR" id="PIRSR613078-2"/>
    </source>
</evidence>
<reference evidence="3 4" key="1">
    <citation type="submission" date="2014-03" db="EMBL/GenBank/DDBJ databases">
        <title>Genomics of Bifidobacteria.</title>
        <authorList>
            <person name="Ventura M."/>
            <person name="Milani C."/>
            <person name="Lugli G.A."/>
        </authorList>
    </citation>
    <scope>NUCLEOTIDE SEQUENCE [LARGE SCALE GENOMIC DNA]</scope>
    <source>
        <strain evidence="3 4">DSM 23973</strain>
    </source>
</reference>
<dbReference type="RefSeq" id="WP_043167691.1">
    <property type="nucleotide sequence ID" value="NZ_JDUV01000033.1"/>
</dbReference>
<dbReference type="CDD" id="cd07067">
    <property type="entry name" value="HP_PGM_like"/>
    <property type="match status" value="1"/>
</dbReference>
<name>A0A087ACP3_9BIFI</name>
<dbReference type="PANTHER" id="PTHR20935">
    <property type="entry name" value="PHOSPHOGLYCERATE MUTASE-RELATED"/>
    <property type="match status" value="1"/>
</dbReference>
<dbReference type="Pfam" id="PF00300">
    <property type="entry name" value="His_Phos_1"/>
    <property type="match status" value="1"/>
</dbReference>
<feature type="binding site" evidence="2">
    <location>
        <position position="72"/>
    </location>
    <ligand>
        <name>substrate</name>
    </ligand>
</feature>
<keyword evidence="1" id="KW-0378">Hydrolase</keyword>
<dbReference type="InterPro" id="IPR029033">
    <property type="entry name" value="His_PPase_superfam"/>
</dbReference>
<organism evidence="3 4">
    <name type="scientific">Bifidobacterium callitrichos DSM 23973</name>
    <dbReference type="NCBI Taxonomy" id="1437609"/>
    <lineage>
        <taxon>Bacteria</taxon>
        <taxon>Bacillati</taxon>
        <taxon>Actinomycetota</taxon>
        <taxon>Actinomycetes</taxon>
        <taxon>Bifidobacteriales</taxon>
        <taxon>Bifidobacteriaceae</taxon>
        <taxon>Bifidobacterium</taxon>
    </lineage>
</organism>
<dbReference type="EMBL" id="JGYS01000001">
    <property type="protein sequence ID" value="KFI56543.1"/>
    <property type="molecule type" value="Genomic_DNA"/>
</dbReference>
<dbReference type="SMART" id="SM00855">
    <property type="entry name" value="PGAM"/>
    <property type="match status" value="1"/>
</dbReference>
<dbReference type="InterPro" id="IPR013078">
    <property type="entry name" value="His_Pase_superF_clade-1"/>
</dbReference>
<dbReference type="OrthoDB" id="9810154at2"/>
<proteinExistence type="predicted"/>
<protein>
    <submittedName>
        <fullName evidence="3">Phosphohistidine phosphatase SixA</fullName>
    </submittedName>
</protein>
<dbReference type="Gene3D" id="3.40.50.1240">
    <property type="entry name" value="Phosphoglycerate mutase-like"/>
    <property type="match status" value="1"/>
</dbReference>
<evidence type="ECO:0000313" key="4">
    <source>
        <dbReference type="Proteomes" id="UP000029072"/>
    </source>
</evidence>
<dbReference type="Proteomes" id="UP000029072">
    <property type="component" value="Unassembled WGS sequence"/>
</dbReference>
<dbReference type="InterPro" id="IPR051021">
    <property type="entry name" value="Mito_Ser/Thr_phosphatase"/>
</dbReference>
<gene>
    <name evidence="3" type="ORF">BCAL_0138</name>
</gene>
<dbReference type="GO" id="GO:0016787">
    <property type="term" value="F:hydrolase activity"/>
    <property type="evidence" value="ECO:0007669"/>
    <property type="project" value="UniProtKB-KW"/>
</dbReference>
<dbReference type="AlphaFoldDB" id="A0A087ACP3"/>
<dbReference type="eggNOG" id="COG2062">
    <property type="taxonomic scope" value="Bacteria"/>
</dbReference>
<accession>A0A087ACP3</accession>
<evidence type="ECO:0000313" key="3">
    <source>
        <dbReference type="EMBL" id="KFI56543.1"/>
    </source>
</evidence>
<dbReference type="PANTHER" id="PTHR20935:SF1">
    <property type="entry name" value="SLL1549 PROTEIN"/>
    <property type="match status" value="1"/>
</dbReference>
<evidence type="ECO:0000256" key="1">
    <source>
        <dbReference type="ARBA" id="ARBA00022801"/>
    </source>
</evidence>
<dbReference type="STRING" id="1437609.BCAL_0138"/>
<sequence>MGVNPNKVAKRVKGYDHILIIMRHAKAEPFHAEGDYGRELTNKGLKQAKKVAKGLTDMKLDPDVIACSAATRARQTCAKMLKTFGDKPKVDYHQSLYEGGVQAVFDELAHAKEKDRVLMVLGHEPTVSIASQWIASSDSDSERLDLLNLGLQTAGVVIFGSDKPFDQWQVHSGDLLAVMSSSDFD</sequence>